<dbReference type="Proteomes" id="UP000230821">
    <property type="component" value="Unassembled WGS sequence"/>
</dbReference>
<gene>
    <name evidence="1" type="ORF">CSA56_05145</name>
</gene>
<comment type="caution">
    <text evidence="1">The sequence shown here is derived from an EMBL/GenBank/DDBJ whole genome shotgun (WGS) entry which is preliminary data.</text>
</comment>
<proteinExistence type="predicted"/>
<organism evidence="1 2">
    <name type="scientific">candidate division KSB3 bacterium</name>
    <dbReference type="NCBI Taxonomy" id="2044937"/>
    <lineage>
        <taxon>Bacteria</taxon>
        <taxon>candidate division KSB3</taxon>
    </lineage>
</organism>
<sequence length="76" mass="8654">MEEGEYHLLGCVIEICPWCDSQLHSCNCRFEKLETEEIESEEQLKNLLDLLEEKGRIAYSANESLAYPGTSDGLDN</sequence>
<accession>A0A2G6KHQ7</accession>
<evidence type="ECO:0000313" key="1">
    <source>
        <dbReference type="EMBL" id="PIE35201.1"/>
    </source>
</evidence>
<dbReference type="EMBL" id="PDSK01000054">
    <property type="protein sequence ID" value="PIE35201.1"/>
    <property type="molecule type" value="Genomic_DNA"/>
</dbReference>
<evidence type="ECO:0000313" key="2">
    <source>
        <dbReference type="Proteomes" id="UP000230821"/>
    </source>
</evidence>
<dbReference type="AlphaFoldDB" id="A0A2G6KHQ7"/>
<name>A0A2G6KHQ7_9BACT</name>
<reference evidence="1 2" key="1">
    <citation type="submission" date="2017-10" db="EMBL/GenBank/DDBJ databases">
        <title>Novel microbial diversity and functional potential in the marine mammal oral microbiome.</title>
        <authorList>
            <person name="Dudek N.K."/>
            <person name="Sun C.L."/>
            <person name="Burstein D."/>
            <person name="Kantor R.S."/>
            <person name="Aliaga Goltsman D.S."/>
            <person name="Bik E.M."/>
            <person name="Thomas B.C."/>
            <person name="Banfield J.F."/>
            <person name="Relman D.A."/>
        </authorList>
    </citation>
    <scope>NUCLEOTIDE SEQUENCE [LARGE SCALE GENOMIC DNA]</scope>
    <source>
        <strain evidence="1">DOLJORAL78_47_16</strain>
    </source>
</reference>
<protein>
    <submittedName>
        <fullName evidence="1">Uncharacterized protein</fullName>
    </submittedName>
</protein>